<evidence type="ECO:0000256" key="7">
    <source>
        <dbReference type="SAM" id="Phobius"/>
    </source>
</evidence>
<evidence type="ECO:0000313" key="10">
    <source>
        <dbReference type="Proteomes" id="UP000056750"/>
    </source>
</evidence>
<reference evidence="8 10" key="1">
    <citation type="submission" date="2015-12" db="EMBL/GenBank/DDBJ databases">
        <title>Intraspecies pangenome expansion in the marine bacterium Alteromonas.</title>
        <authorList>
            <person name="Lopez-Perez M."/>
            <person name="Rodriguez-Valera F."/>
        </authorList>
    </citation>
    <scope>NUCLEOTIDE SEQUENCE [LARGE SCALE GENOMIC DNA]</scope>
    <source>
        <strain evidence="8 10">LMG 21861</strain>
    </source>
</reference>
<dbReference type="GO" id="GO:0000041">
    <property type="term" value="P:transition metal ion transport"/>
    <property type="evidence" value="ECO:0007669"/>
    <property type="project" value="InterPro"/>
</dbReference>
<keyword evidence="10" id="KW-1185">Reference proteome</keyword>
<evidence type="ECO:0000313" key="11">
    <source>
        <dbReference type="Proteomes" id="UP001170717"/>
    </source>
</evidence>
<dbReference type="KEGG" id="asq:AVL57_08380"/>
<comment type="subcellular location">
    <subcellularLocation>
        <location evidence="1">Cell membrane</location>
        <topology evidence="1">Multi-pass membrane protein</topology>
    </subcellularLocation>
</comment>
<feature type="transmembrane region" description="Helical" evidence="7">
    <location>
        <begin position="131"/>
        <end position="159"/>
    </location>
</feature>
<dbReference type="RefSeq" id="WP_057792493.1">
    <property type="nucleotide sequence ID" value="NZ_CP013926.1"/>
</dbReference>
<feature type="transmembrane region" description="Helical" evidence="7">
    <location>
        <begin position="171"/>
        <end position="197"/>
    </location>
</feature>
<evidence type="ECO:0000256" key="3">
    <source>
        <dbReference type="ARBA" id="ARBA00022475"/>
    </source>
</evidence>
<gene>
    <name evidence="8" type="ORF">AVL57_08380</name>
    <name evidence="9" type="ORF">Q4527_19345</name>
</gene>
<dbReference type="AlphaFoldDB" id="A0AAW7Z679"/>
<dbReference type="GeneID" id="83257703"/>
<reference evidence="9" key="2">
    <citation type="submission" date="2023-07" db="EMBL/GenBank/DDBJ databases">
        <title>Genome content predicts the carbon catabolic preferences of heterotrophic bacteria.</title>
        <authorList>
            <person name="Gralka M."/>
        </authorList>
    </citation>
    <scope>NUCLEOTIDE SEQUENCE</scope>
    <source>
        <strain evidence="9">F2M12</strain>
    </source>
</reference>
<evidence type="ECO:0000256" key="1">
    <source>
        <dbReference type="ARBA" id="ARBA00004651"/>
    </source>
</evidence>
<feature type="transmembrane region" description="Helical" evidence="7">
    <location>
        <begin position="37"/>
        <end position="55"/>
    </location>
</feature>
<keyword evidence="4 7" id="KW-0812">Transmembrane</keyword>
<keyword evidence="2" id="KW-0813">Transport</keyword>
<dbReference type="Gene3D" id="1.10.1760.20">
    <property type="match status" value="1"/>
</dbReference>
<dbReference type="Proteomes" id="UP001170717">
    <property type="component" value="Unassembled WGS sequence"/>
</dbReference>
<evidence type="ECO:0000313" key="8">
    <source>
        <dbReference type="EMBL" id="AMJ73992.1"/>
    </source>
</evidence>
<proteinExistence type="predicted"/>
<dbReference type="EMBL" id="JAUOQI010000022">
    <property type="protein sequence ID" value="MDO6579562.1"/>
    <property type="molecule type" value="Genomic_DNA"/>
</dbReference>
<evidence type="ECO:0000313" key="9">
    <source>
        <dbReference type="EMBL" id="MDO6579562.1"/>
    </source>
</evidence>
<feature type="transmembrane region" description="Helical" evidence="7">
    <location>
        <begin position="61"/>
        <end position="88"/>
    </location>
</feature>
<dbReference type="GO" id="GO:0005886">
    <property type="term" value="C:plasma membrane"/>
    <property type="evidence" value="ECO:0007669"/>
    <property type="project" value="UniProtKB-SubCell"/>
</dbReference>
<name>A0AAW7Z679_9ALTE</name>
<evidence type="ECO:0000256" key="5">
    <source>
        <dbReference type="ARBA" id="ARBA00022989"/>
    </source>
</evidence>
<keyword evidence="5 7" id="KW-1133">Transmembrane helix</keyword>
<protein>
    <submittedName>
        <fullName evidence="9">Energy-coupling factor ABC transporter permease</fullName>
    </submittedName>
</protein>
<dbReference type="InterPro" id="IPR002751">
    <property type="entry name" value="CbiM/NikMN"/>
</dbReference>
<sequence>MTTLQWLGLILYCLTLVGVIKQISVVGLMGDKHQQHLLFGSAAALFAFWIFKVGIFEGLDVHFVGLSVVTLMLGFRYAILAGTLALLGATAAGFAQWQTLGINGVLGVMLPVAVTYFVYLVSFHHLPRQLFVYIFVCAFFPGALSIALKTGTLAGYYFVEGIYTWDVIFDNFVLLIPLLVFPEALLNGMAITLLVIYQPTWVYTFHDKFYLDN</sequence>
<feature type="transmembrane region" description="Helical" evidence="7">
    <location>
        <begin position="100"/>
        <end position="119"/>
    </location>
</feature>
<keyword evidence="3" id="KW-1003">Cell membrane</keyword>
<feature type="transmembrane region" description="Helical" evidence="7">
    <location>
        <begin position="6"/>
        <end position="30"/>
    </location>
</feature>
<dbReference type="EMBL" id="CP013926">
    <property type="protein sequence ID" value="AMJ73992.1"/>
    <property type="molecule type" value="Genomic_DNA"/>
</dbReference>
<dbReference type="Proteomes" id="UP000056750">
    <property type="component" value="Chromosome"/>
</dbReference>
<keyword evidence="6 7" id="KW-0472">Membrane</keyword>
<accession>A0AAW7Z679</accession>
<evidence type="ECO:0000256" key="4">
    <source>
        <dbReference type="ARBA" id="ARBA00022692"/>
    </source>
</evidence>
<evidence type="ECO:0000256" key="6">
    <source>
        <dbReference type="ARBA" id="ARBA00023136"/>
    </source>
</evidence>
<dbReference type="Pfam" id="PF01891">
    <property type="entry name" value="CbiM"/>
    <property type="match status" value="1"/>
</dbReference>
<organism evidence="9 11">
    <name type="scientific">Alteromonas stellipolaris</name>
    <dbReference type="NCBI Taxonomy" id="233316"/>
    <lineage>
        <taxon>Bacteria</taxon>
        <taxon>Pseudomonadati</taxon>
        <taxon>Pseudomonadota</taxon>
        <taxon>Gammaproteobacteria</taxon>
        <taxon>Alteromonadales</taxon>
        <taxon>Alteromonadaceae</taxon>
        <taxon>Alteromonas/Salinimonas group</taxon>
        <taxon>Alteromonas</taxon>
    </lineage>
</organism>
<evidence type="ECO:0000256" key="2">
    <source>
        <dbReference type="ARBA" id="ARBA00022448"/>
    </source>
</evidence>